<evidence type="ECO:0000313" key="2">
    <source>
        <dbReference type="Proteomes" id="UP000094256"/>
    </source>
</evidence>
<dbReference type="Gene3D" id="1.25.40.10">
    <property type="entry name" value="Tetratricopeptide repeat domain"/>
    <property type="match status" value="1"/>
</dbReference>
<dbReference type="KEGG" id="span:AWL63_13445"/>
<dbReference type="InterPro" id="IPR011990">
    <property type="entry name" value="TPR-like_helical_dom_sf"/>
</dbReference>
<dbReference type="AlphaFoldDB" id="A0A1B3ZBL5"/>
<dbReference type="Proteomes" id="UP000094256">
    <property type="component" value="Chromosome"/>
</dbReference>
<sequence>MNATSNEQWMGDPALEGVLHYAKVVADAGRPQDAVTLLEQRYATFTKDPAQAASRIFLLAREAIIRFDAGEREAAIDLLERAAQDASLEGEYKLNIDVNQAMLQARAGQYQAAFVVINDAWRRFDAQNADAEESFKVPSSEANFAWIKACALDGLGQHEKARSLMAQIDAGTPRSPDRAVEAQARINGFVCMHDDASLADEFVAQLATAIPLSDVFVLMQPESHFDARERATVAAALRRPVVAESLAVRARLLAPAFQPALENWASTAPRPH</sequence>
<evidence type="ECO:0008006" key="3">
    <source>
        <dbReference type="Google" id="ProtNLM"/>
    </source>
</evidence>
<protein>
    <recommendedName>
        <fullName evidence="3">Tetratrico peptide repeat group 5 domain-containing protein</fullName>
    </recommendedName>
</protein>
<proteinExistence type="predicted"/>
<dbReference type="SUPFAM" id="SSF48452">
    <property type="entry name" value="TPR-like"/>
    <property type="match status" value="1"/>
</dbReference>
<evidence type="ECO:0000313" key="1">
    <source>
        <dbReference type="EMBL" id="AOH84817.1"/>
    </source>
</evidence>
<accession>A0A1B3ZBL5</accession>
<organism evidence="1 2">
    <name type="scientific">Sphingomonas panacis</name>
    <dbReference type="NCBI Taxonomy" id="1560345"/>
    <lineage>
        <taxon>Bacteria</taxon>
        <taxon>Pseudomonadati</taxon>
        <taxon>Pseudomonadota</taxon>
        <taxon>Alphaproteobacteria</taxon>
        <taxon>Sphingomonadales</taxon>
        <taxon>Sphingomonadaceae</taxon>
        <taxon>Sphingomonas</taxon>
    </lineage>
</organism>
<gene>
    <name evidence="1" type="ORF">AWL63_13445</name>
</gene>
<dbReference type="RefSeq" id="WP_069205369.1">
    <property type="nucleotide sequence ID" value="NZ_CP014168.1"/>
</dbReference>
<keyword evidence="2" id="KW-1185">Reference proteome</keyword>
<reference evidence="1 2" key="1">
    <citation type="submission" date="2016-01" db="EMBL/GenBank/DDBJ databases">
        <title>Complete genome and mega plasmid sequence of Sphingomonas panacis DCY99 elicits systemic resistance in rice to Xanthomonas oryzae.</title>
        <authorList>
            <person name="Kim Y.J."/>
            <person name="Yang D.C."/>
            <person name="Sing P."/>
        </authorList>
    </citation>
    <scope>NUCLEOTIDE SEQUENCE [LARGE SCALE GENOMIC DNA]</scope>
    <source>
        <strain evidence="1 2">DCY99</strain>
    </source>
</reference>
<dbReference type="EMBL" id="CP014168">
    <property type="protein sequence ID" value="AOH84817.1"/>
    <property type="molecule type" value="Genomic_DNA"/>
</dbReference>
<dbReference type="OrthoDB" id="7580072at2"/>
<name>A0A1B3ZBL5_9SPHN</name>
<dbReference type="STRING" id="1560345.AWL63_13445"/>